<reference evidence="1 2" key="1">
    <citation type="submission" date="2014-06" db="EMBL/GenBank/DDBJ databases">
        <title>Draft genome sequence of Bacillus manliponensis JCM 15802 (MCCC 1A00708).</title>
        <authorList>
            <person name="Lai Q."/>
            <person name="Liu Y."/>
            <person name="Shao Z."/>
        </authorList>
    </citation>
    <scope>NUCLEOTIDE SEQUENCE [LARGE SCALE GENOMIC DNA]</scope>
    <source>
        <strain evidence="1 2">JCM 15802</strain>
    </source>
</reference>
<dbReference type="Proteomes" id="UP000027822">
    <property type="component" value="Unassembled WGS sequence"/>
</dbReference>
<accession>A0A073JU67</accession>
<protein>
    <submittedName>
        <fullName evidence="1">Uncharacterized protein</fullName>
    </submittedName>
</protein>
<organism evidence="1 2">
    <name type="scientific">Bacillus manliponensis</name>
    <dbReference type="NCBI Taxonomy" id="574376"/>
    <lineage>
        <taxon>Bacteria</taxon>
        <taxon>Bacillati</taxon>
        <taxon>Bacillota</taxon>
        <taxon>Bacilli</taxon>
        <taxon>Bacillales</taxon>
        <taxon>Bacillaceae</taxon>
        <taxon>Bacillus</taxon>
        <taxon>Bacillus cereus group</taxon>
    </lineage>
</organism>
<proteinExistence type="predicted"/>
<gene>
    <name evidence="1" type="ORF">BAMA_11545</name>
</gene>
<evidence type="ECO:0000313" key="2">
    <source>
        <dbReference type="Proteomes" id="UP000027822"/>
    </source>
</evidence>
<keyword evidence="2" id="KW-1185">Reference proteome</keyword>
<name>A0A073JU67_9BACI</name>
<comment type="caution">
    <text evidence="1">The sequence shown here is derived from an EMBL/GenBank/DDBJ whole genome shotgun (WGS) entry which is preliminary data.</text>
</comment>
<dbReference type="EMBL" id="JOTN01000023">
    <property type="protein sequence ID" value="KEK17726.1"/>
    <property type="molecule type" value="Genomic_DNA"/>
</dbReference>
<dbReference type="AlphaFoldDB" id="A0A073JU67"/>
<evidence type="ECO:0000313" key="1">
    <source>
        <dbReference type="EMBL" id="KEK17726.1"/>
    </source>
</evidence>
<sequence length="93" mass="10901">MHKKCAKSQINTANAYCLAFPLKDRYDVISNCAKKKNGFLKKTIILFHDLLILLSFPRETKLYIVLSPENHILAFYNGITSKKNRQRFFDFMI</sequence>
<dbReference type="STRING" id="574376.BAMA_11545"/>